<reference evidence="3" key="1">
    <citation type="journal article" date="2019" name="Int. J. Syst. Evol. Microbiol.">
        <title>The Global Catalogue of Microorganisms (GCM) 10K type strain sequencing project: providing services to taxonomists for standard genome sequencing and annotation.</title>
        <authorList>
            <consortium name="The Broad Institute Genomics Platform"/>
            <consortium name="The Broad Institute Genome Sequencing Center for Infectious Disease"/>
            <person name="Wu L."/>
            <person name="Ma J."/>
        </authorList>
    </citation>
    <scope>NUCLEOTIDE SEQUENCE [LARGE SCALE GENOMIC DNA]</scope>
    <source>
        <strain evidence="3">JCM 14370</strain>
    </source>
</reference>
<proteinExistence type="predicted"/>
<dbReference type="PANTHER" id="PTHR43300">
    <property type="entry name" value="ACETYLTRANSFERASE"/>
    <property type="match status" value="1"/>
</dbReference>
<dbReference type="InterPro" id="IPR020019">
    <property type="entry name" value="AcTrfase_PglD-like"/>
</dbReference>
<keyword evidence="3" id="KW-1185">Reference proteome</keyword>
<dbReference type="Pfam" id="PF17836">
    <property type="entry name" value="PglD_N"/>
    <property type="match status" value="1"/>
</dbReference>
<dbReference type="SUPFAM" id="SSF51161">
    <property type="entry name" value="Trimeric LpxA-like enzymes"/>
    <property type="match status" value="1"/>
</dbReference>
<keyword evidence="2" id="KW-0808">Transferase</keyword>
<dbReference type="GO" id="GO:0016740">
    <property type="term" value="F:transferase activity"/>
    <property type="evidence" value="ECO:0007669"/>
    <property type="project" value="UniProtKB-KW"/>
</dbReference>
<organism evidence="2 3">
    <name type="scientific">Deinococcus roseus</name>
    <dbReference type="NCBI Taxonomy" id="392414"/>
    <lineage>
        <taxon>Bacteria</taxon>
        <taxon>Thermotogati</taxon>
        <taxon>Deinococcota</taxon>
        <taxon>Deinococci</taxon>
        <taxon>Deinococcales</taxon>
        <taxon>Deinococcaceae</taxon>
        <taxon>Deinococcus</taxon>
    </lineage>
</organism>
<dbReference type="Proteomes" id="UP000632222">
    <property type="component" value="Unassembled WGS sequence"/>
</dbReference>
<dbReference type="EMBL" id="BMOD01000002">
    <property type="protein sequence ID" value="GGJ24902.1"/>
    <property type="molecule type" value="Genomic_DNA"/>
</dbReference>
<gene>
    <name evidence="2" type="primary">perB</name>
    <name evidence="2" type="ORF">GCM10008938_08770</name>
</gene>
<sequence>MTSGVLVVGAGGHAKVVIDTLQAMGQTVTGVLDDRSHLWGGTVLGVPVLGGSDLLGQAKQAVIAIGSNQVRQKIAQAHPHVEWIRAVHPRAQISPSVQLGPGTVVFAGAVVQPDTQIGSHCIINTAASVDHDGKIEDFVHIAPGCHLAGNVSVLEGAFLGVGTCVIPGMSIGAWSTVGAGATVVRPVADHLIVVGTPARPRTTP</sequence>
<dbReference type="CDD" id="cd03360">
    <property type="entry name" value="LbH_AT_putative"/>
    <property type="match status" value="1"/>
</dbReference>
<dbReference type="RefSeq" id="WP_189000436.1">
    <property type="nucleotide sequence ID" value="NZ_BMOD01000002.1"/>
</dbReference>
<evidence type="ECO:0000313" key="2">
    <source>
        <dbReference type="EMBL" id="GGJ24902.1"/>
    </source>
</evidence>
<dbReference type="Gene3D" id="2.160.10.10">
    <property type="entry name" value="Hexapeptide repeat proteins"/>
    <property type="match status" value="1"/>
</dbReference>
<dbReference type="InterPro" id="IPR041561">
    <property type="entry name" value="PglD_N"/>
</dbReference>
<evidence type="ECO:0000259" key="1">
    <source>
        <dbReference type="Pfam" id="PF17836"/>
    </source>
</evidence>
<protein>
    <submittedName>
        <fullName evidence="2">Hexapeptide transferase</fullName>
    </submittedName>
</protein>
<dbReference type="InterPro" id="IPR050179">
    <property type="entry name" value="Trans_hexapeptide_repeat"/>
</dbReference>
<comment type="caution">
    <text evidence="2">The sequence shown here is derived from an EMBL/GenBank/DDBJ whole genome shotgun (WGS) entry which is preliminary data.</text>
</comment>
<dbReference type="PANTHER" id="PTHR43300:SF7">
    <property type="entry name" value="UDP-N-ACETYLBACILLOSAMINE N-ACETYLTRANSFERASE"/>
    <property type="match status" value="1"/>
</dbReference>
<evidence type="ECO:0000313" key="3">
    <source>
        <dbReference type="Proteomes" id="UP000632222"/>
    </source>
</evidence>
<feature type="domain" description="PglD N-terminal" evidence="1">
    <location>
        <begin position="5"/>
        <end position="76"/>
    </location>
</feature>
<name>A0ABQ2CVG3_9DEIO</name>
<dbReference type="InterPro" id="IPR011004">
    <property type="entry name" value="Trimer_LpxA-like_sf"/>
</dbReference>
<accession>A0ABQ2CVG3</accession>
<dbReference type="NCBIfam" id="TIGR03570">
    <property type="entry name" value="NeuD_NnaD"/>
    <property type="match status" value="1"/>
</dbReference>
<dbReference type="Gene3D" id="3.40.50.20">
    <property type="match status" value="1"/>
</dbReference>